<evidence type="ECO:0000313" key="2">
    <source>
        <dbReference type="EMBL" id="EAU86920.2"/>
    </source>
</evidence>
<keyword evidence="3" id="KW-1185">Reference proteome</keyword>
<protein>
    <recommendedName>
        <fullName evidence="4">F-box domain-containing protein</fullName>
    </recommendedName>
</protein>
<evidence type="ECO:0000256" key="1">
    <source>
        <dbReference type="SAM" id="MobiDB-lite"/>
    </source>
</evidence>
<dbReference type="HOGENOM" id="CLU_569878_0_0_1"/>
<dbReference type="GeneID" id="6011416"/>
<dbReference type="Proteomes" id="UP000001861">
    <property type="component" value="Unassembled WGS sequence"/>
</dbReference>
<comment type="caution">
    <text evidence="2">The sequence shown here is derived from an EMBL/GenBank/DDBJ whole genome shotgun (WGS) entry which is preliminary data.</text>
</comment>
<dbReference type="EMBL" id="AACS02000012">
    <property type="protein sequence ID" value="EAU86920.2"/>
    <property type="molecule type" value="Genomic_DNA"/>
</dbReference>
<feature type="region of interest" description="Disordered" evidence="1">
    <location>
        <begin position="453"/>
        <end position="479"/>
    </location>
</feature>
<reference evidence="2 3" key="1">
    <citation type="journal article" date="2010" name="Proc. Natl. Acad. Sci. U.S.A.">
        <title>Insights into evolution of multicellular fungi from the assembled chromosomes of the mushroom Coprinopsis cinerea (Coprinus cinereus).</title>
        <authorList>
            <person name="Stajich J.E."/>
            <person name="Wilke S.K."/>
            <person name="Ahren D."/>
            <person name="Au C.H."/>
            <person name="Birren B.W."/>
            <person name="Borodovsky M."/>
            <person name="Burns C."/>
            <person name="Canback B."/>
            <person name="Casselton L.A."/>
            <person name="Cheng C.K."/>
            <person name="Deng J."/>
            <person name="Dietrich F.S."/>
            <person name="Fargo D.C."/>
            <person name="Farman M.L."/>
            <person name="Gathman A.C."/>
            <person name="Goldberg J."/>
            <person name="Guigo R."/>
            <person name="Hoegger P.J."/>
            <person name="Hooker J.B."/>
            <person name="Huggins A."/>
            <person name="James T.Y."/>
            <person name="Kamada T."/>
            <person name="Kilaru S."/>
            <person name="Kodira C."/>
            <person name="Kues U."/>
            <person name="Kupfer D."/>
            <person name="Kwan H.S."/>
            <person name="Lomsadze A."/>
            <person name="Li W."/>
            <person name="Lilly W.W."/>
            <person name="Ma L.J."/>
            <person name="Mackey A.J."/>
            <person name="Manning G."/>
            <person name="Martin F."/>
            <person name="Muraguchi H."/>
            <person name="Natvig D.O."/>
            <person name="Palmerini H."/>
            <person name="Ramesh M.A."/>
            <person name="Rehmeyer C.J."/>
            <person name="Roe B.A."/>
            <person name="Shenoy N."/>
            <person name="Stanke M."/>
            <person name="Ter-Hovhannisyan V."/>
            <person name="Tunlid A."/>
            <person name="Velagapudi R."/>
            <person name="Vision T.J."/>
            <person name="Zeng Q."/>
            <person name="Zolan M.E."/>
            <person name="Pukkila P.J."/>
        </authorList>
    </citation>
    <scope>NUCLEOTIDE SEQUENCE [LARGE SCALE GENOMIC DNA]</scope>
    <source>
        <strain evidence="3">Okayama-7 / 130 / ATCC MYA-4618 / FGSC 9003</strain>
    </source>
</reference>
<proteinExistence type="predicted"/>
<name>A8NMD7_COPC7</name>
<organism evidence="2 3">
    <name type="scientific">Coprinopsis cinerea (strain Okayama-7 / 130 / ATCC MYA-4618 / FGSC 9003)</name>
    <name type="common">Inky cap fungus</name>
    <name type="synonym">Hormographiella aspergillata</name>
    <dbReference type="NCBI Taxonomy" id="240176"/>
    <lineage>
        <taxon>Eukaryota</taxon>
        <taxon>Fungi</taxon>
        <taxon>Dikarya</taxon>
        <taxon>Basidiomycota</taxon>
        <taxon>Agaricomycotina</taxon>
        <taxon>Agaricomycetes</taxon>
        <taxon>Agaricomycetidae</taxon>
        <taxon>Agaricales</taxon>
        <taxon>Agaricineae</taxon>
        <taxon>Psathyrellaceae</taxon>
        <taxon>Coprinopsis</taxon>
    </lineage>
</organism>
<accession>A8NMD7</accession>
<gene>
    <name evidence="2" type="ORF">CC1G_13080</name>
</gene>
<dbReference type="InParanoid" id="A8NMD7"/>
<sequence length="479" mass="53640">MLPSIRRLLRQPHRLKGLKVISHSFSIVTALDVLTAVSAPSLRSLVLHDTAMEYGGTSKWLPDDVLGEGTPELCHVDIDGWGFSWTWQRFANLTSLNLKIPWYIKYDTSFFQAMERMTTLIHLDLSVPSIAGRHEEVYSEPGQIGLPLLRTFRTKSSTKRGVGLLTPLCIPSTAQLHVTVCDFENDKISSNAMALSRAVGKPRLAPLSPSHPLLSYYKRLSIPIPPMGDSNLSPRRLRISPVKNRTGRRLTLLRITMWSVDHLDCEVVGLEEPPEETCLLDMEVRHGQTQPFLGPFLESYPLEHLREVILDCKMDKGDFGILGGLPSLETVRLTAKNAKPWFRYIVDDPALLSAGREASMEIDSDRPALAHFPSLVFVSFEAADFGLGRYAPANPDDTMDVEQLLDFLTLRHRLGGQIRTVQFTNCVNLFEADVEKMKGIGVQVVWDGHSVARDFSSSGDEESDEEYEEDSEDSSDSDY</sequence>
<feature type="compositionally biased region" description="Acidic residues" evidence="1">
    <location>
        <begin position="459"/>
        <end position="479"/>
    </location>
</feature>
<evidence type="ECO:0000313" key="3">
    <source>
        <dbReference type="Proteomes" id="UP000001861"/>
    </source>
</evidence>
<dbReference type="KEGG" id="cci:CC1G_13080"/>
<dbReference type="VEuPathDB" id="FungiDB:CC1G_13080"/>
<evidence type="ECO:0008006" key="4">
    <source>
        <dbReference type="Google" id="ProtNLM"/>
    </source>
</evidence>
<dbReference type="RefSeq" id="XP_001834896.2">
    <property type="nucleotide sequence ID" value="XM_001834844.2"/>
</dbReference>
<dbReference type="AlphaFoldDB" id="A8NMD7"/>